<feature type="domain" description="HTH LytTR-type" evidence="3">
    <location>
        <begin position="144"/>
        <end position="247"/>
    </location>
</feature>
<gene>
    <name evidence="4" type="ORF">GLV81_08210</name>
</gene>
<dbReference type="RefSeq" id="WP_157478443.1">
    <property type="nucleotide sequence ID" value="NZ_CP046566.1"/>
</dbReference>
<proteinExistence type="predicted"/>
<accession>A0A6I6G7D7</accession>
<feature type="domain" description="Response regulatory" evidence="2">
    <location>
        <begin position="2"/>
        <end position="115"/>
    </location>
</feature>
<dbReference type="GO" id="GO:0003677">
    <property type="term" value="F:DNA binding"/>
    <property type="evidence" value="ECO:0007669"/>
    <property type="project" value="InterPro"/>
</dbReference>
<evidence type="ECO:0000313" key="4">
    <source>
        <dbReference type="EMBL" id="QGW28084.1"/>
    </source>
</evidence>
<sequence length="248" mass="28323">MTLLIIDNEPIIREGIVALLQAYCESITEIHEADGVQSGLKAIAQYKPDIVLLDVEMDDGTGFELVQQLNHPAFQLIFITAHNKYAIDAFRCAAIDFLLKPVDPQQLQESIGRAQKQIEQQNLSEQLAVMLKQYMHRRDPDQKIVLKDINSTYFVKVQDILFCEADGTYTKFYFTNNSSILVSKNLKEYEAVLEPFGFIRTHHSYLANPLHIRLFDKTDGGSLVFEGGLSIPVSQRKKDYVLQRLETR</sequence>
<dbReference type="GO" id="GO:0000156">
    <property type="term" value="F:phosphorelay response regulator activity"/>
    <property type="evidence" value="ECO:0007669"/>
    <property type="project" value="InterPro"/>
</dbReference>
<feature type="modified residue" description="4-aspartylphosphate" evidence="1">
    <location>
        <position position="54"/>
    </location>
</feature>
<dbReference type="EMBL" id="CP046566">
    <property type="protein sequence ID" value="QGW28084.1"/>
    <property type="molecule type" value="Genomic_DNA"/>
</dbReference>
<evidence type="ECO:0000259" key="3">
    <source>
        <dbReference type="PROSITE" id="PS50930"/>
    </source>
</evidence>
<dbReference type="Proteomes" id="UP000426027">
    <property type="component" value="Chromosome"/>
</dbReference>
<dbReference type="PANTHER" id="PTHR37299:SF1">
    <property type="entry name" value="STAGE 0 SPORULATION PROTEIN A HOMOLOG"/>
    <property type="match status" value="1"/>
</dbReference>
<dbReference type="SUPFAM" id="SSF52172">
    <property type="entry name" value="CheY-like"/>
    <property type="match status" value="1"/>
</dbReference>
<dbReference type="KEGG" id="fls:GLV81_08210"/>
<evidence type="ECO:0000259" key="2">
    <source>
        <dbReference type="PROSITE" id="PS50110"/>
    </source>
</evidence>
<dbReference type="Gene3D" id="3.40.50.2300">
    <property type="match status" value="1"/>
</dbReference>
<dbReference type="Gene3D" id="2.40.50.1020">
    <property type="entry name" value="LytTr DNA-binding domain"/>
    <property type="match status" value="1"/>
</dbReference>
<dbReference type="SMART" id="SM00448">
    <property type="entry name" value="REC"/>
    <property type="match status" value="1"/>
</dbReference>
<dbReference type="PROSITE" id="PS50110">
    <property type="entry name" value="RESPONSE_REGULATORY"/>
    <property type="match status" value="1"/>
</dbReference>
<dbReference type="SMART" id="SM00850">
    <property type="entry name" value="LytTR"/>
    <property type="match status" value="1"/>
</dbReference>
<organism evidence="4 5">
    <name type="scientific">Phnomibacter ginsenosidimutans</name>
    <dbReference type="NCBI Taxonomy" id="2676868"/>
    <lineage>
        <taxon>Bacteria</taxon>
        <taxon>Pseudomonadati</taxon>
        <taxon>Bacteroidota</taxon>
        <taxon>Chitinophagia</taxon>
        <taxon>Chitinophagales</taxon>
        <taxon>Chitinophagaceae</taxon>
        <taxon>Phnomibacter</taxon>
    </lineage>
</organism>
<dbReference type="PROSITE" id="PS50930">
    <property type="entry name" value="HTH_LYTTR"/>
    <property type="match status" value="1"/>
</dbReference>
<reference evidence="4 5" key="1">
    <citation type="submission" date="2019-11" db="EMBL/GenBank/DDBJ databases">
        <authorList>
            <person name="Im W.T."/>
        </authorList>
    </citation>
    <scope>NUCLEOTIDE SEQUENCE [LARGE SCALE GENOMIC DNA]</scope>
    <source>
        <strain evidence="4 5">SB-02</strain>
    </source>
</reference>
<dbReference type="AlphaFoldDB" id="A0A6I6G7D7"/>
<dbReference type="InterPro" id="IPR007492">
    <property type="entry name" value="LytTR_DNA-bd_dom"/>
</dbReference>
<dbReference type="InterPro" id="IPR001789">
    <property type="entry name" value="Sig_transdc_resp-reg_receiver"/>
</dbReference>
<evidence type="ECO:0000256" key="1">
    <source>
        <dbReference type="PROSITE-ProRule" id="PRU00169"/>
    </source>
</evidence>
<dbReference type="Pfam" id="PF00072">
    <property type="entry name" value="Response_reg"/>
    <property type="match status" value="1"/>
</dbReference>
<name>A0A6I6G7D7_9BACT</name>
<dbReference type="InterPro" id="IPR046947">
    <property type="entry name" value="LytR-like"/>
</dbReference>
<dbReference type="PANTHER" id="PTHR37299">
    <property type="entry name" value="TRANSCRIPTIONAL REGULATOR-RELATED"/>
    <property type="match status" value="1"/>
</dbReference>
<keyword evidence="1" id="KW-0597">Phosphoprotein</keyword>
<dbReference type="InterPro" id="IPR011006">
    <property type="entry name" value="CheY-like_superfamily"/>
</dbReference>
<evidence type="ECO:0000313" key="5">
    <source>
        <dbReference type="Proteomes" id="UP000426027"/>
    </source>
</evidence>
<keyword evidence="5" id="KW-1185">Reference proteome</keyword>
<dbReference type="Pfam" id="PF04397">
    <property type="entry name" value="LytTR"/>
    <property type="match status" value="1"/>
</dbReference>
<protein>
    <submittedName>
        <fullName evidence="4">Response regulator</fullName>
    </submittedName>
</protein>